<dbReference type="AlphaFoldDB" id="A0A4Q7ZKQ2"/>
<dbReference type="GO" id="GO:0016787">
    <property type="term" value="F:hydrolase activity"/>
    <property type="evidence" value="ECO:0007669"/>
    <property type="project" value="UniProtKB-KW"/>
</dbReference>
<comment type="caution">
    <text evidence="2">The sequence shown here is derived from an EMBL/GenBank/DDBJ whole genome shotgun (WGS) entry which is preliminary data.</text>
</comment>
<dbReference type="InterPro" id="IPR023214">
    <property type="entry name" value="HAD_sf"/>
</dbReference>
<dbReference type="Pfam" id="PF00702">
    <property type="entry name" value="Hydrolase"/>
    <property type="match status" value="1"/>
</dbReference>
<dbReference type="Proteomes" id="UP000292564">
    <property type="component" value="Unassembled WGS sequence"/>
</dbReference>
<reference evidence="2 3" key="1">
    <citation type="submission" date="2019-02" db="EMBL/GenBank/DDBJ databases">
        <title>Sequencing the genomes of 1000 actinobacteria strains.</title>
        <authorList>
            <person name="Klenk H.-P."/>
        </authorList>
    </citation>
    <scope>NUCLEOTIDE SEQUENCE [LARGE SCALE GENOMIC DNA]</scope>
    <source>
        <strain evidence="2 3">DSM 45162</strain>
    </source>
</reference>
<dbReference type="SFLD" id="SFLDG01129">
    <property type="entry name" value="C1.5:_HAD__Beta-PGM__Phosphata"/>
    <property type="match status" value="1"/>
</dbReference>
<dbReference type="OrthoDB" id="3680851at2"/>
<evidence type="ECO:0000256" key="1">
    <source>
        <dbReference type="ARBA" id="ARBA00022801"/>
    </source>
</evidence>
<dbReference type="InterPro" id="IPR051540">
    <property type="entry name" value="S-2-haloacid_dehalogenase"/>
</dbReference>
<gene>
    <name evidence="2" type="ORF">EV385_2647</name>
</gene>
<dbReference type="NCBIfam" id="TIGR01549">
    <property type="entry name" value="HAD-SF-IA-v1"/>
    <property type="match status" value="1"/>
</dbReference>
<proteinExistence type="predicted"/>
<dbReference type="PANTHER" id="PTHR43316">
    <property type="entry name" value="HYDROLASE, HALOACID DELAHOGENASE-RELATED"/>
    <property type="match status" value="1"/>
</dbReference>
<dbReference type="Gene3D" id="3.40.50.1000">
    <property type="entry name" value="HAD superfamily/HAD-like"/>
    <property type="match status" value="1"/>
</dbReference>
<evidence type="ECO:0000313" key="3">
    <source>
        <dbReference type="Proteomes" id="UP000292564"/>
    </source>
</evidence>
<dbReference type="SFLD" id="SFLDS00003">
    <property type="entry name" value="Haloacid_Dehalogenase"/>
    <property type="match status" value="1"/>
</dbReference>
<accession>A0A4Q7ZKQ2</accession>
<name>A0A4Q7ZKQ2_9ACTN</name>
<dbReference type="PANTHER" id="PTHR43316:SF3">
    <property type="entry name" value="HALOACID DEHALOGENASE, TYPE II (AFU_ORTHOLOGUE AFUA_2G07750)-RELATED"/>
    <property type="match status" value="1"/>
</dbReference>
<dbReference type="EMBL" id="SHKY01000001">
    <property type="protein sequence ID" value="RZU50855.1"/>
    <property type="molecule type" value="Genomic_DNA"/>
</dbReference>
<keyword evidence="3" id="KW-1185">Reference proteome</keyword>
<protein>
    <submittedName>
        <fullName evidence="2">Putative hydrolase of the HAD superfamily</fullName>
    </submittedName>
</protein>
<dbReference type="RefSeq" id="WP_130509722.1">
    <property type="nucleotide sequence ID" value="NZ_SHKY01000001.1"/>
</dbReference>
<dbReference type="InterPro" id="IPR006439">
    <property type="entry name" value="HAD-SF_hydro_IA"/>
</dbReference>
<dbReference type="SUPFAM" id="SSF56784">
    <property type="entry name" value="HAD-like"/>
    <property type="match status" value="1"/>
</dbReference>
<sequence length="212" mass="22866">MLLLIDLDNTLVDRTAAFRRWATGWAPAHGGGPADVAWLIATDNDGYEPRERFARSIAAYFDLPDHRAVLAELREGMVKELELDPRVGLALAEAVAAGWSPVVVTNGTVRQQESKLRHTGLDRLVAGWVISEGAGVRKPDARMYELAAAEVGLPLRGWMIGDHAEHDVGGAVAVGLDTVWLPRGRSWPGGLPYRPTRTADDCAAAITSVVQA</sequence>
<evidence type="ECO:0000313" key="2">
    <source>
        <dbReference type="EMBL" id="RZU50855.1"/>
    </source>
</evidence>
<dbReference type="InterPro" id="IPR036412">
    <property type="entry name" value="HAD-like_sf"/>
</dbReference>
<keyword evidence="1 2" id="KW-0378">Hydrolase</keyword>
<organism evidence="2 3">
    <name type="scientific">Krasilnikovia cinnamomea</name>
    <dbReference type="NCBI Taxonomy" id="349313"/>
    <lineage>
        <taxon>Bacteria</taxon>
        <taxon>Bacillati</taxon>
        <taxon>Actinomycetota</taxon>
        <taxon>Actinomycetes</taxon>
        <taxon>Micromonosporales</taxon>
        <taxon>Micromonosporaceae</taxon>
        <taxon>Krasilnikovia</taxon>
    </lineage>
</organism>